<reference evidence="1" key="1">
    <citation type="submission" date="2018-06" db="EMBL/GenBank/DDBJ databases">
        <authorList>
            <person name="Zhirakovskaya E."/>
        </authorList>
    </citation>
    <scope>NUCLEOTIDE SEQUENCE</scope>
</reference>
<dbReference type="EMBL" id="UOFW01000192">
    <property type="protein sequence ID" value="VAX07071.1"/>
    <property type="molecule type" value="Genomic_DNA"/>
</dbReference>
<sequence length="136" mass="14957">MTMTGRGLYVFFCYCQYGDCGWRAPDRIRFALTLSPFGLRSAGAALLSAGASSCRRHAFSMMAQSAVMTASAADSHLAEVLPEKFDGCVRNWPVFAALHQSCRFDSATQVSHNGTARYGIVVFWQNFLIKFGGILR</sequence>
<proteinExistence type="predicted"/>
<dbReference type="AlphaFoldDB" id="A0A3B1AZ41"/>
<name>A0A3B1AZ41_9ZZZZ</name>
<evidence type="ECO:0000313" key="1">
    <source>
        <dbReference type="EMBL" id="VAX07071.1"/>
    </source>
</evidence>
<accession>A0A3B1AZ41</accession>
<gene>
    <name evidence="1" type="ORF">MNBD_ALPHA03-1546</name>
</gene>
<organism evidence="1">
    <name type="scientific">hydrothermal vent metagenome</name>
    <dbReference type="NCBI Taxonomy" id="652676"/>
    <lineage>
        <taxon>unclassified sequences</taxon>
        <taxon>metagenomes</taxon>
        <taxon>ecological metagenomes</taxon>
    </lineage>
</organism>
<protein>
    <submittedName>
        <fullName evidence="1">Uncharacterized protein</fullName>
    </submittedName>
</protein>